<evidence type="ECO:0000256" key="1">
    <source>
        <dbReference type="ARBA" id="ARBA00004383"/>
    </source>
</evidence>
<keyword evidence="5 10" id="KW-0997">Cell inner membrane</keyword>
<dbReference type="PRINTS" id="PR01374">
    <property type="entry name" value="TONBPROTEIN"/>
</dbReference>
<dbReference type="Pfam" id="PF03544">
    <property type="entry name" value="TonB_C"/>
    <property type="match status" value="1"/>
</dbReference>
<dbReference type="InterPro" id="IPR006260">
    <property type="entry name" value="TonB/TolA_C"/>
</dbReference>
<dbReference type="GO" id="GO:0055085">
    <property type="term" value="P:transmembrane transport"/>
    <property type="evidence" value="ECO:0007669"/>
    <property type="project" value="InterPro"/>
</dbReference>
<evidence type="ECO:0000313" key="13">
    <source>
        <dbReference type="EMBL" id="QBM27982.1"/>
    </source>
</evidence>
<protein>
    <recommendedName>
        <fullName evidence="10">Protein TonB</fullName>
    </recommendedName>
</protein>
<dbReference type="GO" id="GO:0015031">
    <property type="term" value="P:protein transport"/>
    <property type="evidence" value="ECO:0007669"/>
    <property type="project" value="UniProtKB-UniRule"/>
</dbReference>
<reference evidence="13 14" key="1">
    <citation type="submission" date="2019-03" db="EMBL/GenBank/DDBJ databases">
        <authorList>
            <person name="Sebastian G."/>
            <person name="Baumann P."/>
            <person name="Ruckert C."/>
            <person name="Kalinowski J."/>
            <person name="Nebel B."/>
            <person name="Takors R."/>
            <person name="Blombach B."/>
        </authorList>
    </citation>
    <scope>NUCLEOTIDE SEQUENCE [LARGE SCALE GENOMIC DNA]</scope>
    <source>
        <strain evidence="13 14">DSM 1084</strain>
    </source>
</reference>
<feature type="region of interest" description="Disordered" evidence="11">
    <location>
        <begin position="48"/>
        <end position="68"/>
    </location>
</feature>
<evidence type="ECO:0000259" key="12">
    <source>
        <dbReference type="PROSITE" id="PS52015"/>
    </source>
</evidence>
<keyword evidence="6" id="KW-0812">Transmembrane</keyword>
<evidence type="ECO:0000256" key="11">
    <source>
        <dbReference type="SAM" id="MobiDB-lite"/>
    </source>
</evidence>
<sequence length="217" mass="23324">MDRRLFIVAAVIGFHVLGLWALQAGLLRRAVELVVPVTVMAELIEPPQPLVAPEPTPPKPQPAPKPVAPVQRVVKQAPMPLAVPDPAPVPEAPTGVVSAPPEPQPAVTEPVAAAPVAPPAPPKVELPSSDASYLNNPPPPYPQMSKRLREQGRVVVRVHISTDGIATRAEVQKSSGFPRLDETAVQTVLRWRYVPGKRAGVPEAMSYLIPIDFRLED</sequence>
<dbReference type="KEGG" id="hpse:HPF_09815"/>
<dbReference type="RefSeq" id="WP_079366085.1">
    <property type="nucleotide sequence ID" value="NZ_CP037867.1"/>
</dbReference>
<dbReference type="Gene3D" id="3.30.1150.10">
    <property type="match status" value="1"/>
</dbReference>
<evidence type="ECO:0000256" key="4">
    <source>
        <dbReference type="ARBA" id="ARBA00022475"/>
    </source>
</evidence>
<evidence type="ECO:0000256" key="10">
    <source>
        <dbReference type="RuleBase" id="RU362123"/>
    </source>
</evidence>
<dbReference type="PANTHER" id="PTHR33446">
    <property type="entry name" value="PROTEIN TONB-RELATED"/>
    <property type="match status" value="1"/>
</dbReference>
<feature type="compositionally biased region" description="Pro residues" evidence="11">
    <location>
        <begin position="48"/>
        <end position="67"/>
    </location>
</feature>
<dbReference type="NCBIfam" id="TIGR01352">
    <property type="entry name" value="tonB_Cterm"/>
    <property type="match status" value="1"/>
</dbReference>
<feature type="region of interest" description="Disordered" evidence="11">
    <location>
        <begin position="84"/>
        <end position="108"/>
    </location>
</feature>
<keyword evidence="10" id="KW-0735">Signal-anchor</keyword>
<dbReference type="InterPro" id="IPR037682">
    <property type="entry name" value="TonB_C"/>
</dbReference>
<organism evidence="13 14">
    <name type="scientific">Hydrogenophaga pseudoflava</name>
    <name type="common">Pseudomonas carboxydoflava</name>
    <dbReference type="NCBI Taxonomy" id="47421"/>
    <lineage>
        <taxon>Bacteria</taxon>
        <taxon>Pseudomonadati</taxon>
        <taxon>Pseudomonadota</taxon>
        <taxon>Betaproteobacteria</taxon>
        <taxon>Burkholderiales</taxon>
        <taxon>Comamonadaceae</taxon>
        <taxon>Hydrogenophaga</taxon>
    </lineage>
</organism>
<evidence type="ECO:0000256" key="9">
    <source>
        <dbReference type="ARBA" id="ARBA00023136"/>
    </source>
</evidence>
<keyword evidence="8" id="KW-1133">Transmembrane helix</keyword>
<name>A0A4P6WVQ5_HYDPS</name>
<evidence type="ECO:0000313" key="14">
    <source>
        <dbReference type="Proteomes" id="UP000293912"/>
    </source>
</evidence>
<dbReference type="GO" id="GO:0030288">
    <property type="term" value="C:outer membrane-bounded periplasmic space"/>
    <property type="evidence" value="ECO:0007669"/>
    <property type="project" value="InterPro"/>
</dbReference>
<comment type="subcellular location">
    <subcellularLocation>
        <location evidence="1 10">Cell inner membrane</location>
        <topology evidence="1 10">Single-pass membrane protein</topology>
        <orientation evidence="1 10">Periplasmic side</orientation>
    </subcellularLocation>
</comment>
<comment type="function">
    <text evidence="10">Interacts with outer membrane receptor proteins that carry out high-affinity binding and energy dependent uptake into the periplasmic space of specific substrates. It could act to transduce energy from the cytoplasmic membrane to specific energy-requiring processes in the outer membrane, resulting in the release into the periplasm of ligands bound by these outer membrane proteins.</text>
</comment>
<comment type="similarity">
    <text evidence="2 10">Belongs to the TonB family.</text>
</comment>
<evidence type="ECO:0000256" key="6">
    <source>
        <dbReference type="ARBA" id="ARBA00022692"/>
    </source>
</evidence>
<dbReference type="GO" id="GO:0031992">
    <property type="term" value="F:energy transducer activity"/>
    <property type="evidence" value="ECO:0007669"/>
    <property type="project" value="InterPro"/>
</dbReference>
<evidence type="ECO:0000256" key="2">
    <source>
        <dbReference type="ARBA" id="ARBA00006555"/>
    </source>
</evidence>
<keyword evidence="9" id="KW-0472">Membrane</keyword>
<dbReference type="Proteomes" id="UP000293912">
    <property type="component" value="Chromosome"/>
</dbReference>
<gene>
    <name evidence="13" type="ORF">HPF_09815</name>
</gene>
<evidence type="ECO:0000256" key="7">
    <source>
        <dbReference type="ARBA" id="ARBA00022927"/>
    </source>
</evidence>
<dbReference type="InterPro" id="IPR051045">
    <property type="entry name" value="TonB-dependent_transducer"/>
</dbReference>
<keyword evidence="14" id="KW-1185">Reference proteome</keyword>
<evidence type="ECO:0000256" key="8">
    <source>
        <dbReference type="ARBA" id="ARBA00022989"/>
    </source>
</evidence>
<feature type="domain" description="TonB C-terminal" evidence="12">
    <location>
        <begin position="126"/>
        <end position="217"/>
    </location>
</feature>
<dbReference type="EMBL" id="CP037867">
    <property type="protein sequence ID" value="QBM27982.1"/>
    <property type="molecule type" value="Genomic_DNA"/>
</dbReference>
<dbReference type="AlphaFoldDB" id="A0A4P6WVQ5"/>
<evidence type="ECO:0000256" key="5">
    <source>
        <dbReference type="ARBA" id="ARBA00022519"/>
    </source>
</evidence>
<accession>A0A4P6WVQ5</accession>
<dbReference type="PROSITE" id="PS52015">
    <property type="entry name" value="TONB_CTD"/>
    <property type="match status" value="1"/>
</dbReference>
<evidence type="ECO:0000256" key="3">
    <source>
        <dbReference type="ARBA" id="ARBA00022448"/>
    </source>
</evidence>
<dbReference type="GO" id="GO:0098797">
    <property type="term" value="C:plasma membrane protein complex"/>
    <property type="evidence" value="ECO:0007669"/>
    <property type="project" value="TreeGrafter"/>
</dbReference>
<dbReference type="PANTHER" id="PTHR33446:SF2">
    <property type="entry name" value="PROTEIN TONB"/>
    <property type="match status" value="1"/>
</dbReference>
<proteinExistence type="inferred from homology"/>
<dbReference type="SUPFAM" id="SSF74653">
    <property type="entry name" value="TolA/TonB C-terminal domain"/>
    <property type="match status" value="1"/>
</dbReference>
<dbReference type="InterPro" id="IPR003538">
    <property type="entry name" value="TonB"/>
</dbReference>
<keyword evidence="4 10" id="KW-1003">Cell membrane</keyword>
<keyword evidence="3 10" id="KW-0813">Transport</keyword>
<dbReference type="GO" id="GO:0015891">
    <property type="term" value="P:siderophore transport"/>
    <property type="evidence" value="ECO:0007669"/>
    <property type="project" value="InterPro"/>
</dbReference>
<keyword evidence="7 10" id="KW-0653">Protein transport</keyword>